<dbReference type="KEGG" id="bcom:BAUCODRAFT_102413"/>
<dbReference type="GeneID" id="19107058"/>
<dbReference type="PANTHER" id="PTHR38436:SF3">
    <property type="entry name" value="CARBOXYMETHYLENEBUTENOLIDASE-RELATED"/>
    <property type="match status" value="1"/>
</dbReference>
<dbReference type="Proteomes" id="UP000011761">
    <property type="component" value="Unassembled WGS sequence"/>
</dbReference>
<dbReference type="AlphaFoldDB" id="M2N7M5"/>
<dbReference type="Gene3D" id="3.10.450.50">
    <property type="match status" value="1"/>
</dbReference>
<sequence length="407" mass="44624">MAQKSAFDTPWFNSQGNDFFNSLNKSKNLNIVLTAETEDFDEETTQQWRDEGFATKYVPLLDGGKEYVQRVHQAGDAFGVSEYYGIVAFDDAASVILSAHVKPAHPKLVAIVAYYPSTIPSINTKYPPSIRVLVHLAGSEVGVQRHPEVLGIQSNKTKTVKKRIDPGAGYGEVLKLGFKAYTYAGVQSGFAESDLDEFDPVAEKVAFGRSLECVRRGFRAETDVEGARDALVDATASGNTKKALGSLRPFAHVLHGPTLTGGIGTEELGQFYGSFFYPLPPDFRVRLLSRTIGTDGSRLVDELYISFTHSQEIAWMLPGIPPTKKKVEVAMVSIARMMGGKLESEHVYWDQAAVLVQVGLLSPKMVPDGFKKKGVEELPVVGAEAARAMKRGSSKHMNELIDDWKDS</sequence>
<dbReference type="GO" id="GO:0030638">
    <property type="term" value="P:polyketide metabolic process"/>
    <property type="evidence" value="ECO:0007669"/>
    <property type="project" value="InterPro"/>
</dbReference>
<protein>
    <recommendedName>
        <fullName evidence="3">Dienelactone hydrolase</fullName>
    </recommendedName>
</protein>
<reference evidence="1 2" key="1">
    <citation type="journal article" date="2012" name="PLoS Pathog.">
        <title>Diverse lifestyles and strategies of plant pathogenesis encoded in the genomes of eighteen Dothideomycetes fungi.</title>
        <authorList>
            <person name="Ohm R.A."/>
            <person name="Feau N."/>
            <person name="Henrissat B."/>
            <person name="Schoch C.L."/>
            <person name="Horwitz B.A."/>
            <person name="Barry K.W."/>
            <person name="Condon B.J."/>
            <person name="Copeland A.C."/>
            <person name="Dhillon B."/>
            <person name="Glaser F."/>
            <person name="Hesse C.N."/>
            <person name="Kosti I."/>
            <person name="LaButti K."/>
            <person name="Lindquist E.A."/>
            <person name="Lucas S."/>
            <person name="Salamov A.A."/>
            <person name="Bradshaw R.E."/>
            <person name="Ciuffetti L."/>
            <person name="Hamelin R.C."/>
            <person name="Kema G.H.J."/>
            <person name="Lawrence C."/>
            <person name="Scott J.A."/>
            <person name="Spatafora J.W."/>
            <person name="Turgeon B.G."/>
            <person name="de Wit P.J.G.M."/>
            <person name="Zhong S."/>
            <person name="Goodwin S.B."/>
            <person name="Grigoriev I.V."/>
        </authorList>
    </citation>
    <scope>NUCLEOTIDE SEQUENCE [LARGE SCALE GENOMIC DNA]</scope>
    <source>
        <strain evidence="1 2">UAMH 10762</strain>
    </source>
</reference>
<accession>M2N7M5</accession>
<proteinExistence type="predicted"/>
<organism evidence="1 2">
    <name type="scientific">Baudoinia panamericana (strain UAMH 10762)</name>
    <name type="common">Angels' share fungus</name>
    <name type="synonym">Baudoinia compniacensis (strain UAMH 10762)</name>
    <dbReference type="NCBI Taxonomy" id="717646"/>
    <lineage>
        <taxon>Eukaryota</taxon>
        <taxon>Fungi</taxon>
        <taxon>Dikarya</taxon>
        <taxon>Ascomycota</taxon>
        <taxon>Pezizomycotina</taxon>
        <taxon>Dothideomycetes</taxon>
        <taxon>Dothideomycetidae</taxon>
        <taxon>Mycosphaerellales</taxon>
        <taxon>Teratosphaeriaceae</taxon>
        <taxon>Baudoinia</taxon>
    </lineage>
</organism>
<dbReference type="eggNOG" id="ENOG502RYJ9">
    <property type="taxonomic scope" value="Eukaryota"/>
</dbReference>
<dbReference type="OrthoDB" id="5440at2759"/>
<name>M2N7M5_BAUPA</name>
<dbReference type="InterPro" id="IPR032710">
    <property type="entry name" value="NTF2-like_dom_sf"/>
</dbReference>
<keyword evidence="2" id="KW-1185">Reference proteome</keyword>
<dbReference type="InterPro" id="IPR009959">
    <property type="entry name" value="Cyclase_SnoaL-like"/>
</dbReference>
<evidence type="ECO:0008006" key="3">
    <source>
        <dbReference type="Google" id="ProtNLM"/>
    </source>
</evidence>
<dbReference type="EMBL" id="KB445551">
    <property type="protein sequence ID" value="EMD00099.1"/>
    <property type="molecule type" value="Genomic_DNA"/>
</dbReference>
<dbReference type="RefSeq" id="XP_007672599.1">
    <property type="nucleotide sequence ID" value="XM_007674409.1"/>
</dbReference>
<dbReference type="HOGENOM" id="CLU_032662_2_0_1"/>
<dbReference type="OMA" id="ARFFSMN"/>
<evidence type="ECO:0000313" key="2">
    <source>
        <dbReference type="Proteomes" id="UP000011761"/>
    </source>
</evidence>
<dbReference type="PANTHER" id="PTHR38436">
    <property type="entry name" value="POLYKETIDE CYCLASE SNOAL-LIKE DOMAIN"/>
    <property type="match status" value="1"/>
</dbReference>
<evidence type="ECO:0000313" key="1">
    <source>
        <dbReference type="EMBL" id="EMD00099.1"/>
    </source>
</evidence>
<gene>
    <name evidence="1" type="ORF">BAUCODRAFT_102413</name>
</gene>
<dbReference type="SUPFAM" id="SSF54427">
    <property type="entry name" value="NTF2-like"/>
    <property type="match status" value="1"/>
</dbReference>